<dbReference type="InterPro" id="IPR036922">
    <property type="entry name" value="Rieske_2Fe-2S_sf"/>
</dbReference>
<name>A0A382Q124_9ZZZZ</name>
<dbReference type="PRINTS" id="PR00090">
    <property type="entry name" value="RNGDIOXGNASE"/>
</dbReference>
<evidence type="ECO:0000256" key="3">
    <source>
        <dbReference type="ARBA" id="ARBA00022723"/>
    </source>
</evidence>
<dbReference type="AlphaFoldDB" id="A0A382Q124"/>
<dbReference type="SUPFAM" id="SSF55961">
    <property type="entry name" value="Bet v1-like"/>
    <property type="match status" value="1"/>
</dbReference>
<dbReference type="Pfam" id="PF00355">
    <property type="entry name" value="Rieske"/>
    <property type="match status" value="1"/>
</dbReference>
<sequence>MSPRTAQDAKTLAQRYYTGQDVYEAETRNVFFQRWLYVGRTTSLAGSGRYFLFEIESESVIVLRDSDGEIRAHHNVCRHRGTRLLAEPEGQLAKTIQCLYHAWTYSLDGTLIGAPFMDDVESFFAADYPLKSVPVAIWEGCVFINLAEEPQPFEQAFAPLIDKFGSWTMDELEIAHSISYDVPANWKLIFQNYSECYHCPGLHPVLNKLTPFRNSS</sequence>
<dbReference type="GO" id="GO:0005506">
    <property type="term" value="F:iron ion binding"/>
    <property type="evidence" value="ECO:0007669"/>
    <property type="project" value="InterPro"/>
</dbReference>
<dbReference type="Pfam" id="PF00848">
    <property type="entry name" value="Ring_hydroxyl_A"/>
    <property type="match status" value="1"/>
</dbReference>
<keyword evidence="4" id="KW-0560">Oxidoreductase</keyword>
<dbReference type="Gene3D" id="3.90.380.10">
    <property type="entry name" value="Naphthalene 1,2-dioxygenase Alpha Subunit, Chain A, domain 1"/>
    <property type="match status" value="1"/>
</dbReference>
<dbReference type="SUPFAM" id="SSF50022">
    <property type="entry name" value="ISP domain"/>
    <property type="match status" value="1"/>
</dbReference>
<keyword evidence="3" id="KW-0479">Metal-binding</keyword>
<keyword evidence="6" id="KW-0411">Iron-sulfur</keyword>
<reference evidence="8" key="1">
    <citation type="submission" date="2018-05" db="EMBL/GenBank/DDBJ databases">
        <authorList>
            <person name="Lanie J.A."/>
            <person name="Ng W.-L."/>
            <person name="Kazmierczak K.M."/>
            <person name="Andrzejewski T.M."/>
            <person name="Davidsen T.M."/>
            <person name="Wayne K.J."/>
            <person name="Tettelin H."/>
            <person name="Glass J.I."/>
            <person name="Rusch D."/>
            <person name="Podicherti R."/>
            <person name="Tsui H.-C.T."/>
            <person name="Winkler M.E."/>
        </authorList>
    </citation>
    <scope>NUCLEOTIDE SEQUENCE</scope>
</reference>
<dbReference type="PANTHER" id="PTHR43756">
    <property type="entry name" value="CHOLINE MONOOXYGENASE, CHLOROPLASTIC"/>
    <property type="match status" value="1"/>
</dbReference>
<dbReference type="InterPro" id="IPR001663">
    <property type="entry name" value="Rng_hydr_dOase-A"/>
</dbReference>
<evidence type="ECO:0000313" key="8">
    <source>
        <dbReference type="EMBL" id="SVC78598.1"/>
    </source>
</evidence>
<organism evidence="8">
    <name type="scientific">marine metagenome</name>
    <dbReference type="NCBI Taxonomy" id="408172"/>
    <lineage>
        <taxon>unclassified sequences</taxon>
        <taxon>metagenomes</taxon>
        <taxon>ecological metagenomes</taxon>
    </lineage>
</organism>
<dbReference type="PROSITE" id="PS51296">
    <property type="entry name" value="RIESKE"/>
    <property type="match status" value="1"/>
</dbReference>
<dbReference type="CDD" id="cd03469">
    <property type="entry name" value="Rieske_RO_Alpha_N"/>
    <property type="match status" value="1"/>
</dbReference>
<gene>
    <name evidence="8" type="ORF">METZ01_LOCUS331452</name>
</gene>
<feature type="non-terminal residue" evidence="8">
    <location>
        <position position="216"/>
    </location>
</feature>
<dbReference type="InterPro" id="IPR017941">
    <property type="entry name" value="Rieske_2Fe-2S"/>
</dbReference>
<keyword evidence="2" id="KW-0001">2Fe-2S</keyword>
<accession>A0A382Q124</accession>
<comment type="cofactor">
    <cofactor evidence="1">
        <name>Fe cation</name>
        <dbReference type="ChEBI" id="CHEBI:24875"/>
    </cofactor>
</comment>
<feature type="domain" description="Rieske" evidence="7">
    <location>
        <begin position="35"/>
        <end position="144"/>
    </location>
</feature>
<dbReference type="GO" id="GO:0016491">
    <property type="term" value="F:oxidoreductase activity"/>
    <property type="evidence" value="ECO:0007669"/>
    <property type="project" value="UniProtKB-KW"/>
</dbReference>
<evidence type="ECO:0000259" key="7">
    <source>
        <dbReference type="PROSITE" id="PS51296"/>
    </source>
</evidence>
<evidence type="ECO:0000256" key="1">
    <source>
        <dbReference type="ARBA" id="ARBA00001962"/>
    </source>
</evidence>
<dbReference type="InterPro" id="IPR015879">
    <property type="entry name" value="Ring_hydroxy_dOase_asu_C_dom"/>
</dbReference>
<proteinExistence type="predicted"/>
<dbReference type="PANTHER" id="PTHR43756:SF5">
    <property type="entry name" value="CHOLINE MONOOXYGENASE, CHLOROPLASTIC"/>
    <property type="match status" value="1"/>
</dbReference>
<evidence type="ECO:0000256" key="6">
    <source>
        <dbReference type="ARBA" id="ARBA00023014"/>
    </source>
</evidence>
<evidence type="ECO:0000256" key="4">
    <source>
        <dbReference type="ARBA" id="ARBA00023002"/>
    </source>
</evidence>
<protein>
    <recommendedName>
        <fullName evidence="7">Rieske domain-containing protein</fullName>
    </recommendedName>
</protein>
<evidence type="ECO:0000256" key="5">
    <source>
        <dbReference type="ARBA" id="ARBA00023004"/>
    </source>
</evidence>
<dbReference type="GO" id="GO:0051537">
    <property type="term" value="F:2 iron, 2 sulfur cluster binding"/>
    <property type="evidence" value="ECO:0007669"/>
    <property type="project" value="UniProtKB-KW"/>
</dbReference>
<keyword evidence="5" id="KW-0408">Iron</keyword>
<evidence type="ECO:0000256" key="2">
    <source>
        <dbReference type="ARBA" id="ARBA00022714"/>
    </source>
</evidence>
<dbReference type="EMBL" id="UINC01110830">
    <property type="protein sequence ID" value="SVC78598.1"/>
    <property type="molecule type" value="Genomic_DNA"/>
</dbReference>
<dbReference type="Gene3D" id="2.102.10.10">
    <property type="entry name" value="Rieske [2Fe-2S] iron-sulphur domain"/>
    <property type="match status" value="1"/>
</dbReference>